<keyword evidence="10 17" id="KW-0520">NAD</keyword>
<name>A0A918YUL9_9GAMM</name>
<evidence type="ECO:0000256" key="10">
    <source>
        <dbReference type="ARBA" id="ARBA00023027"/>
    </source>
</evidence>
<comment type="catalytic activity">
    <reaction evidence="16 17 19">
        <text>(6S)-NADPHX + ADP = AMP + phosphate + NADPH + H(+)</text>
        <dbReference type="Rhea" id="RHEA:32235"/>
        <dbReference type="ChEBI" id="CHEBI:15378"/>
        <dbReference type="ChEBI" id="CHEBI:43474"/>
        <dbReference type="ChEBI" id="CHEBI:57783"/>
        <dbReference type="ChEBI" id="CHEBI:64076"/>
        <dbReference type="ChEBI" id="CHEBI:456215"/>
        <dbReference type="ChEBI" id="CHEBI:456216"/>
        <dbReference type="EC" id="4.2.1.136"/>
    </reaction>
</comment>
<feature type="binding site" evidence="18">
    <location>
        <begin position="65"/>
        <end position="69"/>
    </location>
    <ligand>
        <name>(6S)-NADPHX</name>
        <dbReference type="ChEBI" id="CHEBI:64076"/>
    </ligand>
</feature>
<feature type="binding site" evidence="18">
    <location>
        <position position="66"/>
    </location>
    <ligand>
        <name>K(+)</name>
        <dbReference type="ChEBI" id="CHEBI:29103"/>
    </ligand>
</feature>
<dbReference type="EMBL" id="BNCF01000001">
    <property type="protein sequence ID" value="GHE25476.1"/>
    <property type="molecule type" value="Genomic_DNA"/>
</dbReference>
<keyword evidence="5 18" id="KW-0479">Metal-binding</keyword>
<dbReference type="NCBIfam" id="TIGR00196">
    <property type="entry name" value="yjeF_cterm"/>
    <property type="match status" value="1"/>
</dbReference>
<dbReference type="EC" id="4.2.1.136" evidence="19"/>
<comment type="function">
    <text evidence="17">Catalyzes the dehydration of the S-form of NAD(P)HX at the expense of ADP, which is converted to AMP. Together with NAD(P)HX epimerase, which catalyzes the epimerization of the S- and R-forms, the enzyme allows the repair of both epimers of NAD(P)HX, a damaged form of NAD(P)H that is a result of enzymatic or heat-dependent hydration.</text>
</comment>
<dbReference type="PIRSF" id="PIRSF017184">
    <property type="entry name" value="Nnr"/>
    <property type="match status" value="1"/>
</dbReference>
<comment type="similarity">
    <text evidence="18">Belongs to the NnrE/AIBP family.</text>
</comment>
<dbReference type="InterPro" id="IPR029056">
    <property type="entry name" value="Ribokinase-like"/>
</dbReference>
<evidence type="ECO:0000256" key="1">
    <source>
        <dbReference type="ARBA" id="ARBA00000013"/>
    </source>
</evidence>
<feature type="binding site" evidence="17">
    <location>
        <position position="439"/>
    </location>
    <ligand>
        <name>(6S)-NADPHX</name>
        <dbReference type="ChEBI" id="CHEBI:64076"/>
    </ligand>
</feature>
<comment type="catalytic activity">
    <reaction evidence="15 17 19">
        <text>(6S)-NADHX + ADP = AMP + phosphate + NADH + H(+)</text>
        <dbReference type="Rhea" id="RHEA:32223"/>
        <dbReference type="ChEBI" id="CHEBI:15378"/>
        <dbReference type="ChEBI" id="CHEBI:43474"/>
        <dbReference type="ChEBI" id="CHEBI:57945"/>
        <dbReference type="ChEBI" id="CHEBI:64074"/>
        <dbReference type="ChEBI" id="CHEBI:456215"/>
        <dbReference type="ChEBI" id="CHEBI:456216"/>
        <dbReference type="EC" id="4.2.1.136"/>
    </reaction>
</comment>
<keyword evidence="7 17" id="KW-0067">ATP-binding</keyword>
<dbReference type="Pfam" id="PF01256">
    <property type="entry name" value="Carb_kinase"/>
    <property type="match status" value="1"/>
</dbReference>
<dbReference type="PROSITE" id="PS51383">
    <property type="entry name" value="YJEF_C_3"/>
    <property type="match status" value="1"/>
</dbReference>
<evidence type="ECO:0000256" key="8">
    <source>
        <dbReference type="ARBA" id="ARBA00022857"/>
    </source>
</evidence>
<comment type="cofactor">
    <cofactor evidence="17">
        <name>Mg(2+)</name>
        <dbReference type="ChEBI" id="CHEBI:18420"/>
    </cofactor>
</comment>
<dbReference type="GO" id="GO:0046872">
    <property type="term" value="F:metal ion binding"/>
    <property type="evidence" value="ECO:0007669"/>
    <property type="project" value="UniProtKB-UniRule"/>
</dbReference>
<evidence type="ECO:0000256" key="12">
    <source>
        <dbReference type="ARBA" id="ARBA00023239"/>
    </source>
</evidence>
<comment type="function">
    <text evidence="14 19">Bifunctional enzyme that catalyzes the epimerization of the S- and R-forms of NAD(P)HX and the dehydration of the S-form of NAD(P)HX at the expense of ADP, which is converted to AMP. This allows the repair of both epimers of NAD(P)HX, a damaged form of NAD(P)H that is a result of enzymatic or heat-dependent hydration.</text>
</comment>
<evidence type="ECO:0000256" key="4">
    <source>
        <dbReference type="ARBA" id="ARBA00009524"/>
    </source>
</evidence>
<evidence type="ECO:0000259" key="21">
    <source>
        <dbReference type="PROSITE" id="PS51385"/>
    </source>
</evidence>
<evidence type="ECO:0000313" key="23">
    <source>
        <dbReference type="Proteomes" id="UP000636453"/>
    </source>
</evidence>
<keyword evidence="8 17" id="KW-0521">NADP</keyword>
<dbReference type="HAMAP" id="MF_01966">
    <property type="entry name" value="NADHX_epimerase"/>
    <property type="match status" value="1"/>
</dbReference>
<dbReference type="InterPro" id="IPR036652">
    <property type="entry name" value="YjeF_N_dom_sf"/>
</dbReference>
<dbReference type="PANTHER" id="PTHR12592">
    <property type="entry name" value="ATP-DEPENDENT (S)-NAD(P)H-HYDRATE DEHYDRATASE FAMILY MEMBER"/>
    <property type="match status" value="1"/>
</dbReference>
<comment type="similarity">
    <text evidence="17">Belongs to the NnrD/CARKD family.</text>
</comment>
<comment type="cofactor">
    <cofactor evidence="18 19">
        <name>K(+)</name>
        <dbReference type="ChEBI" id="CHEBI:29103"/>
    </cofactor>
    <text evidence="18 19">Binds 1 potassium ion per subunit.</text>
</comment>
<proteinExistence type="inferred from homology"/>
<comment type="caution">
    <text evidence="18">Lacks conserved residue(s) required for the propagation of feature annotation.</text>
</comment>
<dbReference type="InterPro" id="IPR000631">
    <property type="entry name" value="CARKD"/>
</dbReference>
<evidence type="ECO:0000256" key="2">
    <source>
        <dbReference type="ARBA" id="ARBA00000909"/>
    </source>
</evidence>
<feature type="domain" description="YjeF C-terminal" evidence="20">
    <location>
        <begin position="229"/>
        <end position="497"/>
    </location>
</feature>
<dbReference type="GO" id="GO:0005524">
    <property type="term" value="F:ATP binding"/>
    <property type="evidence" value="ECO:0007669"/>
    <property type="project" value="UniProtKB-UniRule"/>
</dbReference>
<dbReference type="InterPro" id="IPR017953">
    <property type="entry name" value="Carbohydrate_kinase_pred_CS"/>
</dbReference>
<reference evidence="22" key="2">
    <citation type="submission" date="2020-09" db="EMBL/GenBank/DDBJ databases">
        <authorList>
            <person name="Sun Q."/>
            <person name="Kim S."/>
        </authorList>
    </citation>
    <scope>NUCLEOTIDE SEQUENCE</scope>
    <source>
        <strain evidence="22">KCTC 32020</strain>
    </source>
</reference>
<keyword evidence="13" id="KW-0511">Multifunctional enzyme</keyword>
<feature type="binding site" evidence="17">
    <location>
        <begin position="409"/>
        <end position="413"/>
    </location>
    <ligand>
        <name>AMP</name>
        <dbReference type="ChEBI" id="CHEBI:456215"/>
    </ligand>
</feature>
<feature type="binding site" evidence="18">
    <location>
        <position position="129"/>
    </location>
    <ligand>
        <name>K(+)</name>
        <dbReference type="ChEBI" id="CHEBI:29103"/>
    </ligand>
</feature>
<evidence type="ECO:0000256" key="19">
    <source>
        <dbReference type="PIRNR" id="PIRNR017184"/>
    </source>
</evidence>
<dbReference type="RefSeq" id="WP_146474435.1">
    <property type="nucleotide sequence ID" value="NZ_BNCF01000001.1"/>
</dbReference>
<comment type="similarity">
    <text evidence="4 19">In the C-terminal section; belongs to the NnrD/CARKD family.</text>
</comment>
<evidence type="ECO:0000256" key="14">
    <source>
        <dbReference type="ARBA" id="ARBA00025153"/>
    </source>
</evidence>
<evidence type="ECO:0000259" key="20">
    <source>
        <dbReference type="PROSITE" id="PS51383"/>
    </source>
</evidence>
<feature type="domain" description="YjeF N-terminal" evidence="21">
    <location>
        <begin position="18"/>
        <end position="219"/>
    </location>
</feature>
<comment type="similarity">
    <text evidence="3 19">In the N-terminal section; belongs to the NnrE/AIBP family.</text>
</comment>
<dbReference type="AlphaFoldDB" id="A0A918YUL9"/>
<keyword evidence="23" id="KW-1185">Reference proteome</keyword>
<feature type="binding site" evidence="18">
    <location>
        <position position="162"/>
    </location>
    <ligand>
        <name>(6S)-NADPHX</name>
        <dbReference type="ChEBI" id="CHEBI:64076"/>
    </ligand>
</feature>
<feature type="binding site" evidence="17">
    <location>
        <position position="264"/>
    </location>
    <ligand>
        <name>(6S)-NADPHX</name>
        <dbReference type="ChEBI" id="CHEBI:64076"/>
    </ligand>
</feature>
<dbReference type="Pfam" id="PF03853">
    <property type="entry name" value="YjeF_N"/>
    <property type="match status" value="1"/>
</dbReference>
<dbReference type="GO" id="GO:0046496">
    <property type="term" value="P:nicotinamide nucleotide metabolic process"/>
    <property type="evidence" value="ECO:0007669"/>
    <property type="project" value="UniProtKB-UniRule"/>
</dbReference>
<dbReference type="GO" id="GO:0052856">
    <property type="term" value="F:NAD(P)HX epimerase activity"/>
    <property type="evidence" value="ECO:0007669"/>
    <property type="project" value="UniProtKB-UniRule"/>
</dbReference>
<evidence type="ECO:0000256" key="16">
    <source>
        <dbReference type="ARBA" id="ARBA00049209"/>
    </source>
</evidence>
<comment type="catalytic activity">
    <reaction evidence="1 18 19">
        <text>(6R)-NADHX = (6S)-NADHX</text>
        <dbReference type="Rhea" id="RHEA:32215"/>
        <dbReference type="ChEBI" id="CHEBI:64074"/>
        <dbReference type="ChEBI" id="CHEBI:64075"/>
        <dbReference type="EC" id="5.1.99.6"/>
    </reaction>
</comment>
<keyword evidence="12 17" id="KW-0456">Lyase</keyword>
<comment type="caution">
    <text evidence="22">The sequence shown here is derived from an EMBL/GenBank/DDBJ whole genome shotgun (WGS) entry which is preliminary data.</text>
</comment>
<dbReference type="InterPro" id="IPR004443">
    <property type="entry name" value="YjeF_N_dom"/>
</dbReference>
<comment type="catalytic activity">
    <reaction evidence="2 18 19">
        <text>(6R)-NADPHX = (6S)-NADPHX</text>
        <dbReference type="Rhea" id="RHEA:32227"/>
        <dbReference type="ChEBI" id="CHEBI:64076"/>
        <dbReference type="ChEBI" id="CHEBI:64077"/>
        <dbReference type="EC" id="5.1.99.6"/>
    </reaction>
</comment>
<evidence type="ECO:0000256" key="13">
    <source>
        <dbReference type="ARBA" id="ARBA00023268"/>
    </source>
</evidence>
<dbReference type="SUPFAM" id="SSF53613">
    <property type="entry name" value="Ribokinase-like"/>
    <property type="match status" value="1"/>
</dbReference>
<dbReference type="CDD" id="cd01171">
    <property type="entry name" value="YXKO-related"/>
    <property type="match status" value="1"/>
</dbReference>
<dbReference type="EC" id="5.1.99.6" evidence="19"/>
<feature type="binding site" evidence="18">
    <location>
        <begin position="133"/>
        <end position="139"/>
    </location>
    <ligand>
        <name>(6S)-NADPHX</name>
        <dbReference type="ChEBI" id="CHEBI:64076"/>
    </ligand>
</feature>
<dbReference type="Gene3D" id="3.40.1190.20">
    <property type="match status" value="1"/>
</dbReference>
<dbReference type="PROSITE" id="PS51385">
    <property type="entry name" value="YJEF_N"/>
    <property type="match status" value="1"/>
</dbReference>
<comment type="subunit">
    <text evidence="17">Homotetramer.</text>
</comment>
<dbReference type="PANTHER" id="PTHR12592:SF0">
    <property type="entry name" value="ATP-DEPENDENT (S)-NAD(P)H-HYDRATE DEHYDRATASE"/>
    <property type="match status" value="1"/>
</dbReference>
<dbReference type="Proteomes" id="UP000636453">
    <property type="component" value="Unassembled WGS sequence"/>
</dbReference>
<dbReference type="GO" id="GO:0110051">
    <property type="term" value="P:metabolite repair"/>
    <property type="evidence" value="ECO:0007669"/>
    <property type="project" value="TreeGrafter"/>
</dbReference>
<feature type="binding site" evidence="18">
    <location>
        <position position="165"/>
    </location>
    <ligand>
        <name>K(+)</name>
        <dbReference type="ChEBI" id="CHEBI:29103"/>
    </ligand>
</feature>
<dbReference type="NCBIfam" id="TIGR00197">
    <property type="entry name" value="yjeF_nterm"/>
    <property type="match status" value="1"/>
</dbReference>
<dbReference type="SUPFAM" id="SSF64153">
    <property type="entry name" value="YjeF N-terminal domain-like"/>
    <property type="match status" value="1"/>
</dbReference>
<dbReference type="InterPro" id="IPR030677">
    <property type="entry name" value="Nnr"/>
</dbReference>
<feature type="binding site" evidence="17">
    <location>
        <position position="438"/>
    </location>
    <ligand>
        <name>AMP</name>
        <dbReference type="ChEBI" id="CHEBI:456215"/>
    </ligand>
</feature>
<accession>A0A918YUL9</accession>
<keyword evidence="9 18" id="KW-0630">Potassium</keyword>
<evidence type="ECO:0000256" key="11">
    <source>
        <dbReference type="ARBA" id="ARBA00023235"/>
    </source>
</evidence>
<evidence type="ECO:0000256" key="17">
    <source>
        <dbReference type="HAMAP-Rule" id="MF_01965"/>
    </source>
</evidence>
<dbReference type="GO" id="GO:0052855">
    <property type="term" value="F:ADP-dependent NAD(P)H-hydrate dehydratase activity"/>
    <property type="evidence" value="ECO:0007669"/>
    <property type="project" value="UniProtKB-UniRule"/>
</dbReference>
<evidence type="ECO:0000256" key="6">
    <source>
        <dbReference type="ARBA" id="ARBA00022741"/>
    </source>
</evidence>
<dbReference type="PROSITE" id="PS01050">
    <property type="entry name" value="YJEF_C_2"/>
    <property type="match status" value="1"/>
</dbReference>
<reference evidence="22" key="1">
    <citation type="journal article" date="2014" name="Int. J. Syst. Evol. Microbiol.">
        <title>Complete genome sequence of Corynebacterium casei LMG S-19264T (=DSM 44701T), isolated from a smear-ripened cheese.</title>
        <authorList>
            <consortium name="US DOE Joint Genome Institute (JGI-PGF)"/>
            <person name="Walter F."/>
            <person name="Albersmeier A."/>
            <person name="Kalinowski J."/>
            <person name="Ruckert C."/>
        </authorList>
    </citation>
    <scope>NUCLEOTIDE SEQUENCE</scope>
    <source>
        <strain evidence="22">KCTC 32020</strain>
    </source>
</reference>
<evidence type="ECO:0000256" key="5">
    <source>
        <dbReference type="ARBA" id="ARBA00022723"/>
    </source>
</evidence>
<evidence type="ECO:0000256" key="9">
    <source>
        <dbReference type="ARBA" id="ARBA00022958"/>
    </source>
</evidence>
<evidence type="ECO:0000313" key="22">
    <source>
        <dbReference type="EMBL" id="GHE25476.1"/>
    </source>
</evidence>
<sequence length="500" mass="51258">MAEPSPQPVRNLYDTAALRALERRAADALGDSFALMARAGQAAWRVLLARWPQAQRVLVLCGPGNNGGDGYVLAMHALGSGREVRVLRLPAHAPRADSPAALAEAAWRDAGGRTDVFRGALPEADVLVDAVFGIGLTRPPDADTATLLEAIDAHPAPTLALDVPSGVDAATGAVPGTAVHADLTLEFLLPKLGLRTGRALDHVGELRTAALDLEPAWLAPLTPAARMRVADDLREWLAPRPRDSHKGRNGRVLCVGGEHGSGGAVLLCAEAALRCGAGLVEIATREAHVAPALARLPEAMPRAVEDPHTLASHLPAADVLALGPGLGQGEWGRALLRAALATGRPAVMDADALNLLASGAVGVPPDTVLTPHPGEAARLLGIDSAAVQADRLAAARLIAERFRATVILKGAGSLIAAPDRVPCLIAAGNPGMAVGGMGDVLTGVVAALRAQGLAAFDAACAGALLHAAAGDAAAGEGERGLLPRDLMPWLRRLANPEALR</sequence>
<feature type="binding site" evidence="17">
    <location>
        <position position="325"/>
    </location>
    <ligand>
        <name>(6S)-NADPHX</name>
        <dbReference type="ChEBI" id="CHEBI:64076"/>
    </ligand>
</feature>
<comment type="function">
    <text evidence="18">Catalyzes the epimerization of the S- and R-forms of NAD(P)HX, a damaged form of NAD(P)H that is a result of enzymatic or heat-dependent hydration. This is a prerequisite for the S-specific NAD(P)H-hydrate dehydratase to allow the repair of both epimers of NAD(P)HX.</text>
</comment>
<dbReference type="Gene3D" id="3.40.50.10260">
    <property type="entry name" value="YjeF N-terminal domain"/>
    <property type="match status" value="1"/>
</dbReference>
<feature type="binding site" evidence="17">
    <location>
        <position position="372"/>
    </location>
    <ligand>
        <name>(6S)-NADPHX</name>
        <dbReference type="ChEBI" id="CHEBI:64076"/>
    </ligand>
</feature>
<evidence type="ECO:0000256" key="3">
    <source>
        <dbReference type="ARBA" id="ARBA00006001"/>
    </source>
</evidence>
<keyword evidence="6 17" id="KW-0547">Nucleotide-binding</keyword>
<evidence type="ECO:0000256" key="18">
    <source>
        <dbReference type="HAMAP-Rule" id="MF_01966"/>
    </source>
</evidence>
<organism evidence="22 23">
    <name type="scientific">Vulcaniibacterium thermophilum</name>
    <dbReference type="NCBI Taxonomy" id="1169913"/>
    <lineage>
        <taxon>Bacteria</taxon>
        <taxon>Pseudomonadati</taxon>
        <taxon>Pseudomonadota</taxon>
        <taxon>Gammaproteobacteria</taxon>
        <taxon>Lysobacterales</taxon>
        <taxon>Lysobacteraceae</taxon>
        <taxon>Vulcaniibacterium</taxon>
    </lineage>
</organism>
<evidence type="ECO:0000256" key="7">
    <source>
        <dbReference type="ARBA" id="ARBA00022840"/>
    </source>
</evidence>
<keyword evidence="11 18" id="KW-0413">Isomerase</keyword>
<evidence type="ECO:0000256" key="15">
    <source>
        <dbReference type="ARBA" id="ARBA00048238"/>
    </source>
</evidence>
<gene>
    <name evidence="18" type="primary">nnrE</name>
    <name evidence="17" type="synonym">nnrD</name>
    <name evidence="22" type="ORF">GCM10007167_02470</name>
</gene>
<protein>
    <recommendedName>
        <fullName evidence="19">Bifunctional NAD(P)H-hydrate repair enzyme</fullName>
    </recommendedName>
    <alternativeName>
        <fullName evidence="19">Nicotinamide nucleotide repair protein</fullName>
    </alternativeName>
    <domain>
        <recommendedName>
            <fullName evidence="19">ADP-dependent (S)-NAD(P)H-hydrate dehydratase</fullName>
            <ecNumber evidence="19">4.2.1.136</ecNumber>
        </recommendedName>
        <alternativeName>
            <fullName evidence="19">ADP-dependent NAD(P)HX dehydratase</fullName>
        </alternativeName>
    </domain>
    <domain>
        <recommendedName>
            <fullName evidence="19">NAD(P)H-hydrate epimerase</fullName>
            <ecNumber evidence="19">5.1.99.6</ecNumber>
        </recommendedName>
    </domain>
</protein>
<dbReference type="HAMAP" id="MF_01965">
    <property type="entry name" value="NADHX_dehydratase"/>
    <property type="match status" value="1"/>
</dbReference>
<dbReference type="OrthoDB" id="9806925at2"/>